<dbReference type="PANTHER" id="PTHR19136">
    <property type="entry name" value="MOLYBDENUM COFACTOR GUANYLYLTRANSFERASE"/>
    <property type="match status" value="1"/>
</dbReference>
<feature type="domain" description="MobA-like NTP transferase" evidence="9">
    <location>
        <begin position="16"/>
        <end position="179"/>
    </location>
</feature>
<dbReference type="AlphaFoldDB" id="F2J5Y5"/>
<comment type="function">
    <text evidence="8">Transfers a GMP moiety from GTP to Mo-molybdopterin (Mo-MPT) cofactor (Moco or molybdenum cofactor) to form Mo-molybdopterin guanine dinucleotide (Mo-MGD) cofactor.</text>
</comment>
<dbReference type="CDD" id="cd02503">
    <property type="entry name" value="MobA"/>
    <property type="match status" value="1"/>
</dbReference>
<dbReference type="HOGENOM" id="CLU_055597_5_0_5"/>
<evidence type="ECO:0000313" key="11">
    <source>
        <dbReference type="Proteomes" id="UP000008130"/>
    </source>
</evidence>
<feature type="binding site" evidence="8">
    <location>
        <position position="78"/>
    </location>
    <ligand>
        <name>GTP</name>
        <dbReference type="ChEBI" id="CHEBI:37565"/>
    </ligand>
</feature>
<dbReference type="GO" id="GO:0046872">
    <property type="term" value="F:metal ion binding"/>
    <property type="evidence" value="ECO:0007669"/>
    <property type="project" value="UniProtKB-KW"/>
</dbReference>
<evidence type="ECO:0000256" key="8">
    <source>
        <dbReference type="HAMAP-Rule" id="MF_00316"/>
    </source>
</evidence>
<gene>
    <name evidence="8 10" type="primary">mobA</name>
    <name evidence="10" type="ordered locus">SL003B_2816</name>
</gene>
<evidence type="ECO:0000256" key="5">
    <source>
        <dbReference type="ARBA" id="ARBA00022842"/>
    </source>
</evidence>
<dbReference type="eggNOG" id="COG0746">
    <property type="taxonomic scope" value="Bacteria"/>
</dbReference>
<evidence type="ECO:0000256" key="7">
    <source>
        <dbReference type="ARBA" id="ARBA00023150"/>
    </source>
</evidence>
<reference evidence="10 11" key="1">
    <citation type="journal article" date="2011" name="J. Bacteriol.">
        <title>Complete genome sequence of Polymorphum gilvum SL003B-26A1T, a crude oil-degrading bacterium from oil-polluted saline soil.</title>
        <authorList>
            <person name="Li S.G."/>
            <person name="Tang Y.Q."/>
            <person name="Nie Y."/>
            <person name="Cai M."/>
            <person name="Wu X.L."/>
        </authorList>
    </citation>
    <scope>NUCLEOTIDE SEQUENCE [LARGE SCALE GENOMIC DNA]</scope>
    <source>
        <strain evidence="11">LMG 25793 / CGMCC 1.9160 / SL003B-26A1</strain>
    </source>
</reference>
<dbReference type="SUPFAM" id="SSF53448">
    <property type="entry name" value="Nucleotide-diphospho-sugar transferases"/>
    <property type="match status" value="1"/>
</dbReference>
<dbReference type="KEGG" id="pgv:SL003B_2816"/>
<comment type="catalytic activity">
    <reaction evidence="8">
        <text>Mo-molybdopterin + GTP + H(+) = Mo-molybdopterin guanine dinucleotide + diphosphate</text>
        <dbReference type="Rhea" id="RHEA:34243"/>
        <dbReference type="ChEBI" id="CHEBI:15378"/>
        <dbReference type="ChEBI" id="CHEBI:33019"/>
        <dbReference type="ChEBI" id="CHEBI:37565"/>
        <dbReference type="ChEBI" id="CHEBI:71302"/>
        <dbReference type="ChEBI" id="CHEBI:71310"/>
        <dbReference type="EC" id="2.7.7.77"/>
    </reaction>
</comment>
<comment type="domain">
    <text evidence="8">The N-terminal domain determines nucleotide recognition and specific binding, while the C-terminal domain determines the specific binding to the target protein.</text>
</comment>
<dbReference type="PATRIC" id="fig|991905.3.peg.2889"/>
<dbReference type="STRING" id="991905.SL003B_2816"/>
<keyword evidence="1 8" id="KW-0963">Cytoplasm</keyword>
<dbReference type="HAMAP" id="MF_00316">
    <property type="entry name" value="MobA"/>
    <property type="match status" value="1"/>
</dbReference>
<comment type="subunit">
    <text evidence="8">Monomer.</text>
</comment>
<dbReference type="GO" id="GO:0005737">
    <property type="term" value="C:cytoplasm"/>
    <property type="evidence" value="ECO:0007669"/>
    <property type="project" value="UniProtKB-SubCell"/>
</dbReference>
<keyword evidence="4 8" id="KW-0547">Nucleotide-binding</keyword>
<evidence type="ECO:0000256" key="3">
    <source>
        <dbReference type="ARBA" id="ARBA00022723"/>
    </source>
</evidence>
<dbReference type="RefSeq" id="WP_013653553.1">
    <property type="nucleotide sequence ID" value="NC_015259.1"/>
</dbReference>
<dbReference type="InterPro" id="IPR013482">
    <property type="entry name" value="Molybde_CF_guanTrfase"/>
</dbReference>
<dbReference type="OrthoDB" id="9788394at2"/>
<dbReference type="GO" id="GO:0005525">
    <property type="term" value="F:GTP binding"/>
    <property type="evidence" value="ECO:0007669"/>
    <property type="project" value="UniProtKB-UniRule"/>
</dbReference>
<keyword evidence="3 8" id="KW-0479">Metal-binding</keyword>
<keyword evidence="2 8" id="KW-0808">Transferase</keyword>
<dbReference type="InterPro" id="IPR029044">
    <property type="entry name" value="Nucleotide-diphossugar_trans"/>
</dbReference>
<sequence>MSKAGAARIAQDPVLGCVLAGGQSRRMGGGDKTLLDLGGRPMLAHVLDRLRPQVERIVINANGDPARFAAFGLPVVADPVEGFAGPLAGILAGMTHARRQCPQVRHVATVAGDTPFFPLDLVARLLAAAGGRQVIALASSAGRLHPVFGLWPVAFADDLHAWLTGGQGGSVRAWAARHETVEVEFAPVGAAGHDAFLNANTPEDLDAACALLAEVMP</sequence>
<keyword evidence="7 8" id="KW-0501">Molybdenum cofactor biosynthesis</keyword>
<dbReference type="GO" id="GO:0061603">
    <property type="term" value="F:molybdenum cofactor guanylyltransferase activity"/>
    <property type="evidence" value="ECO:0007669"/>
    <property type="project" value="UniProtKB-EC"/>
</dbReference>
<keyword evidence="5 8" id="KW-0460">Magnesium</keyword>
<comment type="similarity">
    <text evidence="8">Belongs to the MobA family.</text>
</comment>
<dbReference type="NCBIfam" id="TIGR02665">
    <property type="entry name" value="molyb_mobA"/>
    <property type="match status" value="1"/>
</dbReference>
<dbReference type="EC" id="2.7.7.77" evidence="8"/>
<keyword evidence="6 8" id="KW-0342">GTP-binding</keyword>
<evidence type="ECO:0000256" key="6">
    <source>
        <dbReference type="ARBA" id="ARBA00023134"/>
    </source>
</evidence>
<evidence type="ECO:0000256" key="1">
    <source>
        <dbReference type="ARBA" id="ARBA00022490"/>
    </source>
</evidence>
<dbReference type="Proteomes" id="UP000008130">
    <property type="component" value="Chromosome"/>
</dbReference>
<comment type="subcellular location">
    <subcellularLocation>
        <location evidence="8">Cytoplasm</location>
    </subcellularLocation>
</comment>
<accession>F2J5Y5</accession>
<evidence type="ECO:0000256" key="2">
    <source>
        <dbReference type="ARBA" id="ARBA00022679"/>
    </source>
</evidence>
<feature type="binding site" evidence="8">
    <location>
        <position position="60"/>
    </location>
    <ligand>
        <name>GTP</name>
        <dbReference type="ChEBI" id="CHEBI:37565"/>
    </ligand>
</feature>
<keyword evidence="11" id="KW-1185">Reference proteome</keyword>
<feature type="binding site" evidence="8">
    <location>
        <position position="32"/>
    </location>
    <ligand>
        <name>GTP</name>
        <dbReference type="ChEBI" id="CHEBI:37565"/>
    </ligand>
</feature>
<dbReference type="GO" id="GO:1902758">
    <property type="term" value="P:bis(molybdopterin guanine dinucleotide)molybdenum biosynthetic process"/>
    <property type="evidence" value="ECO:0007669"/>
    <property type="project" value="TreeGrafter"/>
</dbReference>
<name>F2J5Y5_POLGS</name>
<feature type="binding site" evidence="8">
    <location>
        <position position="113"/>
    </location>
    <ligand>
        <name>Mg(2+)</name>
        <dbReference type="ChEBI" id="CHEBI:18420"/>
    </ligand>
</feature>
<feature type="binding site" evidence="8">
    <location>
        <begin position="19"/>
        <end position="21"/>
    </location>
    <ligand>
        <name>GTP</name>
        <dbReference type="ChEBI" id="CHEBI:37565"/>
    </ligand>
</feature>
<evidence type="ECO:0000256" key="4">
    <source>
        <dbReference type="ARBA" id="ARBA00022741"/>
    </source>
</evidence>
<evidence type="ECO:0000313" key="10">
    <source>
        <dbReference type="EMBL" id="ADZ71239.1"/>
    </source>
</evidence>
<proteinExistence type="inferred from homology"/>
<evidence type="ECO:0000259" key="9">
    <source>
        <dbReference type="Pfam" id="PF12804"/>
    </source>
</evidence>
<protein>
    <recommendedName>
        <fullName evidence="8">Molybdenum cofactor guanylyltransferase</fullName>
        <shortName evidence="8">MoCo guanylyltransferase</shortName>
        <ecNumber evidence="8">2.7.7.77</ecNumber>
    </recommendedName>
    <alternativeName>
        <fullName evidence="8">GTP:molybdopterin guanylyltransferase</fullName>
    </alternativeName>
    <alternativeName>
        <fullName evidence="8">Mo-MPT guanylyltransferase</fullName>
    </alternativeName>
    <alternativeName>
        <fullName evidence="8">Molybdopterin guanylyltransferase</fullName>
    </alternativeName>
    <alternativeName>
        <fullName evidence="8">Molybdopterin-guanine dinucleotide synthase</fullName>
        <shortName evidence="8">MGD synthase</shortName>
    </alternativeName>
</protein>
<dbReference type="InterPro" id="IPR025877">
    <property type="entry name" value="MobA-like_NTP_Trfase"/>
</dbReference>
<dbReference type="PANTHER" id="PTHR19136:SF81">
    <property type="entry name" value="MOLYBDENUM COFACTOR GUANYLYLTRANSFERASE"/>
    <property type="match status" value="1"/>
</dbReference>
<feature type="binding site" evidence="8">
    <location>
        <position position="113"/>
    </location>
    <ligand>
        <name>GTP</name>
        <dbReference type="ChEBI" id="CHEBI:37565"/>
    </ligand>
</feature>
<organism evidence="10 11">
    <name type="scientific">Polymorphum gilvum (strain LMG 25793 / CGMCC 1.9160 / SL003B-26A1)</name>
    <dbReference type="NCBI Taxonomy" id="991905"/>
    <lineage>
        <taxon>Bacteria</taxon>
        <taxon>Pseudomonadati</taxon>
        <taxon>Pseudomonadota</taxon>
        <taxon>Alphaproteobacteria</taxon>
        <taxon>Rhodobacterales</taxon>
        <taxon>Paracoccaceae</taxon>
        <taxon>Polymorphum</taxon>
    </lineage>
</organism>
<dbReference type="Gene3D" id="3.90.550.10">
    <property type="entry name" value="Spore Coat Polysaccharide Biosynthesis Protein SpsA, Chain A"/>
    <property type="match status" value="1"/>
</dbReference>
<dbReference type="Pfam" id="PF12804">
    <property type="entry name" value="NTP_transf_3"/>
    <property type="match status" value="1"/>
</dbReference>
<comment type="cofactor">
    <cofactor evidence="8">
        <name>Mg(2+)</name>
        <dbReference type="ChEBI" id="CHEBI:18420"/>
    </cofactor>
</comment>
<dbReference type="EMBL" id="CP002568">
    <property type="protein sequence ID" value="ADZ71239.1"/>
    <property type="molecule type" value="Genomic_DNA"/>
</dbReference>